<dbReference type="InterPro" id="IPR000836">
    <property type="entry name" value="PRTase_dom"/>
</dbReference>
<keyword evidence="5" id="KW-0547">Nucleotide-binding</keyword>
<organism evidence="11 12">
    <name type="scientific">Fodinibius sediminis</name>
    <dbReference type="NCBI Taxonomy" id="1214077"/>
    <lineage>
        <taxon>Bacteria</taxon>
        <taxon>Pseudomonadati</taxon>
        <taxon>Balneolota</taxon>
        <taxon>Balneolia</taxon>
        <taxon>Balneolales</taxon>
        <taxon>Balneolaceae</taxon>
        <taxon>Fodinibius</taxon>
    </lineage>
</organism>
<comment type="catalytic activity">
    <reaction evidence="9">
        <text>D-ribose 5-phosphate + ATP = 5-phospho-alpha-D-ribose 1-diphosphate + AMP + H(+)</text>
        <dbReference type="Rhea" id="RHEA:15609"/>
        <dbReference type="ChEBI" id="CHEBI:15378"/>
        <dbReference type="ChEBI" id="CHEBI:30616"/>
        <dbReference type="ChEBI" id="CHEBI:58017"/>
        <dbReference type="ChEBI" id="CHEBI:78346"/>
        <dbReference type="ChEBI" id="CHEBI:456215"/>
        <dbReference type="EC" id="2.7.6.1"/>
    </reaction>
</comment>
<keyword evidence="8" id="KW-0460">Magnesium</keyword>
<evidence type="ECO:0000256" key="8">
    <source>
        <dbReference type="ARBA" id="ARBA00022842"/>
    </source>
</evidence>
<evidence type="ECO:0000256" key="7">
    <source>
        <dbReference type="ARBA" id="ARBA00022840"/>
    </source>
</evidence>
<dbReference type="NCBIfam" id="TIGR01251">
    <property type="entry name" value="ribP_PPkin"/>
    <property type="match status" value="1"/>
</dbReference>
<dbReference type="EMBL" id="FXTH01000003">
    <property type="protein sequence ID" value="SMO49101.1"/>
    <property type="molecule type" value="Genomic_DNA"/>
</dbReference>
<evidence type="ECO:0000256" key="6">
    <source>
        <dbReference type="ARBA" id="ARBA00022777"/>
    </source>
</evidence>
<evidence type="ECO:0000256" key="2">
    <source>
        <dbReference type="ARBA" id="ARBA00022679"/>
    </source>
</evidence>
<proteinExistence type="predicted"/>
<dbReference type="InterPro" id="IPR005946">
    <property type="entry name" value="Rib-P_diPkinase"/>
</dbReference>
<dbReference type="GO" id="GO:0006164">
    <property type="term" value="P:purine nucleotide biosynthetic process"/>
    <property type="evidence" value="ECO:0007669"/>
    <property type="project" value="TreeGrafter"/>
</dbReference>
<keyword evidence="3" id="KW-0479">Metal-binding</keyword>
<name>A0A521BQR9_9BACT</name>
<keyword evidence="6 11" id="KW-0418">Kinase</keyword>
<evidence type="ECO:0000256" key="9">
    <source>
        <dbReference type="ARBA" id="ARBA00049535"/>
    </source>
</evidence>
<dbReference type="Pfam" id="PF13793">
    <property type="entry name" value="Pribosyltran_N"/>
    <property type="match status" value="1"/>
</dbReference>
<evidence type="ECO:0000256" key="1">
    <source>
        <dbReference type="ARBA" id="ARBA00013247"/>
    </source>
</evidence>
<dbReference type="PANTHER" id="PTHR10210">
    <property type="entry name" value="RIBOSE-PHOSPHATE DIPHOSPHOKINASE FAMILY MEMBER"/>
    <property type="match status" value="1"/>
</dbReference>
<dbReference type="GO" id="GO:0000287">
    <property type="term" value="F:magnesium ion binding"/>
    <property type="evidence" value="ECO:0007669"/>
    <property type="project" value="InterPro"/>
</dbReference>
<dbReference type="Gene3D" id="3.40.50.2020">
    <property type="match status" value="2"/>
</dbReference>
<dbReference type="Proteomes" id="UP000317593">
    <property type="component" value="Unassembled WGS sequence"/>
</dbReference>
<dbReference type="SMART" id="SM01400">
    <property type="entry name" value="Pribosyltran_N"/>
    <property type="match status" value="1"/>
</dbReference>
<keyword evidence="4" id="KW-0545">Nucleotide biosynthesis</keyword>
<dbReference type="GO" id="GO:0016301">
    <property type="term" value="F:kinase activity"/>
    <property type="evidence" value="ECO:0007669"/>
    <property type="project" value="UniProtKB-KW"/>
</dbReference>
<dbReference type="RefSeq" id="WP_221929919.1">
    <property type="nucleotide sequence ID" value="NZ_FXTH01000003.1"/>
</dbReference>
<dbReference type="InterPro" id="IPR029099">
    <property type="entry name" value="Pribosyltran_N"/>
</dbReference>
<keyword evidence="2" id="KW-0808">Transferase</keyword>
<dbReference type="InterPro" id="IPR029057">
    <property type="entry name" value="PRTase-like"/>
</dbReference>
<dbReference type="SUPFAM" id="SSF53271">
    <property type="entry name" value="PRTase-like"/>
    <property type="match status" value="2"/>
</dbReference>
<dbReference type="CDD" id="cd06223">
    <property type="entry name" value="PRTases_typeI"/>
    <property type="match status" value="1"/>
</dbReference>
<evidence type="ECO:0000256" key="5">
    <source>
        <dbReference type="ARBA" id="ARBA00022741"/>
    </source>
</evidence>
<evidence type="ECO:0000313" key="12">
    <source>
        <dbReference type="Proteomes" id="UP000317593"/>
    </source>
</evidence>
<evidence type="ECO:0000256" key="4">
    <source>
        <dbReference type="ARBA" id="ARBA00022727"/>
    </source>
</evidence>
<feature type="domain" description="Ribose-phosphate pyrophosphokinase N-terminal" evidence="10">
    <location>
        <begin position="26"/>
        <end position="145"/>
    </location>
</feature>
<protein>
    <recommendedName>
        <fullName evidence="1">ribose-phosphate diphosphokinase</fullName>
        <ecNumber evidence="1">2.7.6.1</ecNumber>
    </recommendedName>
</protein>
<dbReference type="GO" id="GO:0005524">
    <property type="term" value="F:ATP binding"/>
    <property type="evidence" value="ECO:0007669"/>
    <property type="project" value="UniProtKB-KW"/>
</dbReference>
<dbReference type="GO" id="GO:0002189">
    <property type="term" value="C:ribose phosphate diphosphokinase complex"/>
    <property type="evidence" value="ECO:0007669"/>
    <property type="project" value="TreeGrafter"/>
</dbReference>
<dbReference type="AlphaFoldDB" id="A0A521BQR9"/>
<evidence type="ECO:0000259" key="10">
    <source>
        <dbReference type="Pfam" id="PF13793"/>
    </source>
</evidence>
<sequence>MDILIPGSRGVGYTVTSMAKTMSNLRLFTLNASSDFGNRIARHMGIALTPHEERDFEDGEHKIRTLESVRNCDVYVIHALYADDSQSVNDKLCRMLFFIGSLKDAGAQTVTAVVPYLCYMRKDRKTKPRDPVTSRYVGSLFKAAGTDRILTIDVHNLQAYQNGFRCYTEHLEAQKIFTDFFAAMAGHEDIAVMSPDSGGVKRAEQLRRRLEREIQQSIPLIFLEKKRSKGIVSGETVVGKVKGKTVVIIDDLISSGTTLARAAQACVQLKATRVYAAATHGAFIGQAAGVLEEEALSQVVITNTIPPFRLPDAIKEQKVKVLDVAPLFAEAISRMHEGGSLVELMDPIDN</sequence>
<dbReference type="GO" id="GO:0006015">
    <property type="term" value="P:5-phosphoribose 1-diphosphate biosynthetic process"/>
    <property type="evidence" value="ECO:0007669"/>
    <property type="project" value="TreeGrafter"/>
</dbReference>
<keyword evidence="7" id="KW-0067">ATP-binding</keyword>
<reference evidence="11 12" key="1">
    <citation type="submission" date="2017-05" db="EMBL/GenBank/DDBJ databases">
        <authorList>
            <person name="Varghese N."/>
            <person name="Submissions S."/>
        </authorList>
    </citation>
    <scope>NUCLEOTIDE SEQUENCE [LARGE SCALE GENOMIC DNA]</scope>
    <source>
        <strain evidence="11 12">DSM 21194</strain>
    </source>
</reference>
<dbReference type="Pfam" id="PF14572">
    <property type="entry name" value="Pribosyl_synth"/>
    <property type="match status" value="1"/>
</dbReference>
<dbReference type="GO" id="GO:0004749">
    <property type="term" value="F:ribose phosphate diphosphokinase activity"/>
    <property type="evidence" value="ECO:0007669"/>
    <property type="project" value="UniProtKB-EC"/>
</dbReference>
<evidence type="ECO:0000256" key="3">
    <source>
        <dbReference type="ARBA" id="ARBA00022723"/>
    </source>
</evidence>
<accession>A0A521BQR9</accession>
<keyword evidence="12" id="KW-1185">Reference proteome</keyword>
<dbReference type="GO" id="GO:0005737">
    <property type="term" value="C:cytoplasm"/>
    <property type="evidence" value="ECO:0007669"/>
    <property type="project" value="TreeGrafter"/>
</dbReference>
<gene>
    <name evidence="11" type="ORF">SAMN06265218_103280</name>
</gene>
<evidence type="ECO:0000313" key="11">
    <source>
        <dbReference type="EMBL" id="SMO49101.1"/>
    </source>
</evidence>
<dbReference type="PANTHER" id="PTHR10210:SF41">
    <property type="entry name" value="RIBOSE-PHOSPHATE PYROPHOSPHOKINASE 1, CHLOROPLASTIC"/>
    <property type="match status" value="1"/>
</dbReference>
<dbReference type="FunFam" id="3.40.50.2020:FF:000007">
    <property type="entry name" value="Ribose-phosphate pyrophosphokinase"/>
    <property type="match status" value="1"/>
</dbReference>
<dbReference type="EC" id="2.7.6.1" evidence="1"/>